<evidence type="ECO:0000256" key="2">
    <source>
        <dbReference type="ARBA" id="ARBA00022614"/>
    </source>
</evidence>
<dbReference type="GO" id="GO:0005829">
    <property type="term" value="C:cytosol"/>
    <property type="evidence" value="ECO:0007669"/>
    <property type="project" value="TreeGrafter"/>
</dbReference>
<gene>
    <name evidence="6" type="ORF">Ctob_010800</name>
</gene>
<name>A0A0M0KC62_9EUKA</name>
<dbReference type="SMART" id="SM00368">
    <property type="entry name" value="LRR_RI"/>
    <property type="match status" value="4"/>
</dbReference>
<dbReference type="Proteomes" id="UP000037460">
    <property type="component" value="Unassembled WGS sequence"/>
</dbReference>
<accession>A0A0M0KC62</accession>
<dbReference type="InterPro" id="IPR001611">
    <property type="entry name" value="Leu-rich_rpt"/>
</dbReference>
<dbReference type="GO" id="GO:0005634">
    <property type="term" value="C:nucleus"/>
    <property type="evidence" value="ECO:0007669"/>
    <property type="project" value="TreeGrafter"/>
</dbReference>
<dbReference type="Pfam" id="PF13516">
    <property type="entry name" value="LRR_6"/>
    <property type="match status" value="3"/>
</dbReference>
<dbReference type="GO" id="GO:0005096">
    <property type="term" value="F:GTPase activator activity"/>
    <property type="evidence" value="ECO:0007669"/>
    <property type="project" value="UniProtKB-KW"/>
</dbReference>
<keyword evidence="2" id="KW-0433">Leucine-rich repeat</keyword>
<feature type="region of interest" description="Disordered" evidence="5">
    <location>
        <begin position="648"/>
        <end position="670"/>
    </location>
</feature>
<keyword evidence="3" id="KW-0677">Repeat</keyword>
<keyword evidence="4" id="KW-0175">Coiled coil</keyword>
<evidence type="ECO:0000313" key="6">
    <source>
        <dbReference type="EMBL" id="KOO35983.1"/>
    </source>
</evidence>
<feature type="coiled-coil region" evidence="4">
    <location>
        <begin position="43"/>
        <end position="198"/>
    </location>
</feature>
<sequence>MPYSQPWMRQGQIALDNCVKHIAELKCMLQVRTDERDANLKLAQQTNELLQEVTRERTQLQTQMHEMQLEKESLQTEAHIARANAEKVTRELQEVTRVREQLTERLAATQTELKTAQIDAAGAKRALEAQSERFATMHATTMRAEAEKAAAEALTQRVEAERAAEVSAREATERAMEEERAANEAEAARAEEERKRRALCAVEVQDDTRELLEIEIAAARAAMMPSVGKGGKEAKPRPMRLDADGNVLTRFNDPEELLQYLEEGERGTKPLVTLLRASWLRAKMPETLPPDRSKLPAEAFISASELRKIYKQSKEKKRKLLPIITVLHPNSSPHAKGGPHPDAEGAIVQTVCEALDERWDQFTRKRGTGGDSGISELGVFFDWIAFGEGKSAAGAFGLFYAHELVTVWMIPEKKDALSKQFDYTGGWAAAEHRLATLLKSTSDLSGYSGPWPQLLDLSEDIDSEHNERIHRPSPSEPLAFRTRHEFGTAAYVEGEDEREVVTHMYRDALVEMFTCAQALTFNRLGWLDTDASRLALLLPLGSQVQELHLSFNSIGDQGLFLLAQRMTQMVQLKVLNLAGNQIGDPGASRLSGALTEATALQSSLFNLDLGQNNIGDKGALALAASVGGDTKMALRKLNLKGNPLSPAAKKGVTKALKKQAKGGAPAATGR</sequence>
<dbReference type="OrthoDB" id="120976at2759"/>
<dbReference type="Gene3D" id="3.80.10.10">
    <property type="entry name" value="Ribonuclease Inhibitor"/>
    <property type="match status" value="1"/>
</dbReference>
<dbReference type="EMBL" id="JWZX01000682">
    <property type="protein sequence ID" value="KOO35983.1"/>
    <property type="molecule type" value="Genomic_DNA"/>
</dbReference>
<evidence type="ECO:0000256" key="3">
    <source>
        <dbReference type="ARBA" id="ARBA00022737"/>
    </source>
</evidence>
<dbReference type="PANTHER" id="PTHR24113">
    <property type="entry name" value="RAN GTPASE-ACTIVATING PROTEIN 1"/>
    <property type="match status" value="1"/>
</dbReference>
<dbReference type="AlphaFoldDB" id="A0A0M0KC62"/>
<organism evidence="6 7">
    <name type="scientific">Chrysochromulina tobinii</name>
    <dbReference type="NCBI Taxonomy" id="1460289"/>
    <lineage>
        <taxon>Eukaryota</taxon>
        <taxon>Haptista</taxon>
        <taxon>Haptophyta</taxon>
        <taxon>Prymnesiophyceae</taxon>
        <taxon>Prymnesiales</taxon>
        <taxon>Chrysochromulinaceae</taxon>
        <taxon>Chrysochromulina</taxon>
    </lineage>
</organism>
<dbReference type="InterPro" id="IPR032675">
    <property type="entry name" value="LRR_dom_sf"/>
</dbReference>
<evidence type="ECO:0000256" key="4">
    <source>
        <dbReference type="SAM" id="Coils"/>
    </source>
</evidence>
<dbReference type="GO" id="GO:0048471">
    <property type="term" value="C:perinuclear region of cytoplasm"/>
    <property type="evidence" value="ECO:0007669"/>
    <property type="project" value="TreeGrafter"/>
</dbReference>
<dbReference type="InterPro" id="IPR027038">
    <property type="entry name" value="RanGap"/>
</dbReference>
<evidence type="ECO:0000313" key="7">
    <source>
        <dbReference type="Proteomes" id="UP000037460"/>
    </source>
</evidence>
<reference evidence="7" key="1">
    <citation type="journal article" date="2015" name="PLoS Genet.">
        <title>Genome Sequence and Transcriptome Analyses of Chrysochromulina tobin: Metabolic Tools for Enhanced Algal Fitness in the Prominent Order Prymnesiales (Haptophyceae).</title>
        <authorList>
            <person name="Hovde B.T."/>
            <person name="Deodato C.R."/>
            <person name="Hunsperger H.M."/>
            <person name="Ryken S.A."/>
            <person name="Yost W."/>
            <person name="Jha R.K."/>
            <person name="Patterson J."/>
            <person name="Monnat R.J. Jr."/>
            <person name="Barlow S.B."/>
            <person name="Starkenburg S.R."/>
            <person name="Cattolico R.A."/>
        </authorList>
    </citation>
    <scope>NUCLEOTIDE SEQUENCE</scope>
    <source>
        <strain evidence="7">CCMP291</strain>
    </source>
</reference>
<dbReference type="GO" id="GO:0006913">
    <property type="term" value="P:nucleocytoplasmic transport"/>
    <property type="evidence" value="ECO:0007669"/>
    <property type="project" value="TreeGrafter"/>
</dbReference>
<evidence type="ECO:0000256" key="1">
    <source>
        <dbReference type="ARBA" id="ARBA00022468"/>
    </source>
</evidence>
<dbReference type="GO" id="GO:0031267">
    <property type="term" value="F:small GTPase binding"/>
    <property type="evidence" value="ECO:0007669"/>
    <property type="project" value="TreeGrafter"/>
</dbReference>
<comment type="caution">
    <text evidence="6">The sequence shown here is derived from an EMBL/GenBank/DDBJ whole genome shotgun (WGS) entry which is preliminary data.</text>
</comment>
<dbReference type="SUPFAM" id="SSF52047">
    <property type="entry name" value="RNI-like"/>
    <property type="match status" value="1"/>
</dbReference>
<dbReference type="PANTHER" id="PTHR24113:SF12">
    <property type="entry name" value="RAN GTPASE-ACTIVATING PROTEIN 1"/>
    <property type="match status" value="1"/>
</dbReference>
<keyword evidence="1" id="KW-0343">GTPase activation</keyword>
<proteinExistence type="predicted"/>
<keyword evidence="7" id="KW-1185">Reference proteome</keyword>
<feature type="compositionally biased region" description="Basic residues" evidence="5">
    <location>
        <begin position="651"/>
        <end position="660"/>
    </location>
</feature>
<evidence type="ECO:0000256" key="5">
    <source>
        <dbReference type="SAM" id="MobiDB-lite"/>
    </source>
</evidence>
<protein>
    <submittedName>
        <fullName evidence="6">Nod3 protein</fullName>
    </submittedName>
</protein>